<dbReference type="PANTHER" id="PTHR31672:SF2">
    <property type="entry name" value="F-BOX DOMAIN-CONTAINING PROTEIN"/>
    <property type="match status" value="1"/>
</dbReference>
<dbReference type="PROSITE" id="PS50181">
    <property type="entry name" value="FBOX"/>
    <property type="match status" value="1"/>
</dbReference>
<feature type="domain" description="F-box" evidence="1">
    <location>
        <begin position="4"/>
        <end position="50"/>
    </location>
</feature>
<dbReference type="SMART" id="SM00256">
    <property type="entry name" value="FBOX"/>
    <property type="match status" value="1"/>
</dbReference>
<evidence type="ECO:0000313" key="2">
    <source>
        <dbReference type="EMBL" id="KAG0554193.1"/>
    </source>
</evidence>
<dbReference type="Proteomes" id="UP000822688">
    <property type="component" value="Chromosome 12"/>
</dbReference>
<reference evidence="2" key="1">
    <citation type="submission" date="2020-06" db="EMBL/GenBank/DDBJ databases">
        <title>WGS assembly of Ceratodon purpureus strain R40.</title>
        <authorList>
            <person name="Carey S.B."/>
            <person name="Jenkins J."/>
            <person name="Shu S."/>
            <person name="Lovell J.T."/>
            <person name="Sreedasyam A."/>
            <person name="Maumus F."/>
            <person name="Tiley G.P."/>
            <person name="Fernandez-Pozo N."/>
            <person name="Barry K."/>
            <person name="Chen C."/>
            <person name="Wang M."/>
            <person name="Lipzen A."/>
            <person name="Daum C."/>
            <person name="Saski C.A."/>
            <person name="Payton A.C."/>
            <person name="Mcbreen J.C."/>
            <person name="Conrad R.E."/>
            <person name="Kollar L.M."/>
            <person name="Olsson S."/>
            <person name="Huttunen S."/>
            <person name="Landis J.B."/>
            <person name="Wickett N.J."/>
            <person name="Johnson M.G."/>
            <person name="Rensing S.A."/>
            <person name="Grimwood J."/>
            <person name="Schmutz J."/>
            <person name="Mcdaniel S.F."/>
        </authorList>
    </citation>
    <scope>NUCLEOTIDE SEQUENCE</scope>
    <source>
        <strain evidence="2">R40</strain>
    </source>
</reference>
<dbReference type="SUPFAM" id="SSF81383">
    <property type="entry name" value="F-box domain"/>
    <property type="match status" value="1"/>
</dbReference>
<dbReference type="CDD" id="cd22157">
    <property type="entry name" value="F-box_AtFBW1-like"/>
    <property type="match status" value="1"/>
</dbReference>
<dbReference type="InterPro" id="IPR050796">
    <property type="entry name" value="SCF_F-box_component"/>
</dbReference>
<dbReference type="Gene3D" id="1.20.1280.50">
    <property type="match status" value="1"/>
</dbReference>
<dbReference type="AlphaFoldDB" id="A0A8T0G4K2"/>
<gene>
    <name evidence="2" type="ORF">KC19_12G071300</name>
</gene>
<sequence length="462" mass="52465">MEDQELWSRLPVEILEQVLSLLPIPDLCRCCAVCKGWNSLISTSQFASRCLQNHAKEGQSYVVARWIAELDLDADPSPAALDLELESYERRGYLGWSILDVEAKHWYRLNHHEHVDGFECLSMQGCMAADRGLVCEYIGGFLGGPCVRISNPLTNHGIRILPAPPKCLEADPRDVLMNFVVDNIGSSSFKVFFIRTGFTTNRYCYPGGVVEPFMYIYDSGTELWRSSSNPNSLLDKEGFVGYLGSTVMFQGRLFVLFSSSRHYEYCLFSYDILEDVWEDTGIHIRSSANYRVPTLSQVQLLVSDDRLFLVYWGSLNRFPDACCGLHMDEVLLADADIQEVFQMTPEELLVVFHLAAAQESKFQAFGFQKSVILMSEETGVSLLYDLESALWSQLPASLMDPLPDGYELWFGDPVNRPQRRTAYQLWSGKAMNLRLPSLPWVRDKRRMPDGLVMSHFCGEGTR</sequence>
<dbReference type="Pfam" id="PF12937">
    <property type="entry name" value="F-box-like"/>
    <property type="match status" value="1"/>
</dbReference>
<evidence type="ECO:0000259" key="1">
    <source>
        <dbReference type="PROSITE" id="PS50181"/>
    </source>
</evidence>
<accession>A0A8T0G4K2</accession>
<dbReference type="InterPro" id="IPR001810">
    <property type="entry name" value="F-box_dom"/>
</dbReference>
<comment type="caution">
    <text evidence="2">The sequence shown here is derived from an EMBL/GenBank/DDBJ whole genome shotgun (WGS) entry which is preliminary data.</text>
</comment>
<protein>
    <recommendedName>
        <fullName evidence="1">F-box domain-containing protein</fullName>
    </recommendedName>
</protein>
<dbReference type="EMBL" id="CM026433">
    <property type="protein sequence ID" value="KAG0554193.1"/>
    <property type="molecule type" value="Genomic_DNA"/>
</dbReference>
<organism evidence="2 3">
    <name type="scientific">Ceratodon purpureus</name>
    <name type="common">Fire moss</name>
    <name type="synonym">Dicranum purpureum</name>
    <dbReference type="NCBI Taxonomy" id="3225"/>
    <lineage>
        <taxon>Eukaryota</taxon>
        <taxon>Viridiplantae</taxon>
        <taxon>Streptophyta</taxon>
        <taxon>Embryophyta</taxon>
        <taxon>Bryophyta</taxon>
        <taxon>Bryophytina</taxon>
        <taxon>Bryopsida</taxon>
        <taxon>Dicranidae</taxon>
        <taxon>Pseudoditrichales</taxon>
        <taxon>Ditrichaceae</taxon>
        <taxon>Ceratodon</taxon>
    </lineage>
</organism>
<evidence type="ECO:0000313" key="3">
    <source>
        <dbReference type="Proteomes" id="UP000822688"/>
    </source>
</evidence>
<dbReference type="InterPro" id="IPR036047">
    <property type="entry name" value="F-box-like_dom_sf"/>
</dbReference>
<dbReference type="PANTHER" id="PTHR31672">
    <property type="entry name" value="BNACNNG10540D PROTEIN"/>
    <property type="match status" value="1"/>
</dbReference>
<name>A0A8T0G4K2_CERPU</name>
<keyword evidence="3" id="KW-1185">Reference proteome</keyword>
<proteinExistence type="predicted"/>